<sequence>MRKRNTTIAIRCTEEESRRIHELAERHGLKLNDFVMRSALGKKIVVANGINEIVKQQKAIGRNLNQIAMLAHEGRLHSVRLDELVEQHRSVTAAVCEIAKVVK</sequence>
<comment type="caution">
    <text evidence="1">The sequence shown here is derived from an EMBL/GenBank/DDBJ whole genome shotgun (WGS) entry which is preliminary data.</text>
</comment>
<evidence type="ECO:0000313" key="2">
    <source>
        <dbReference type="Proteomes" id="UP000245720"/>
    </source>
</evidence>
<proteinExistence type="predicted"/>
<reference evidence="1 2" key="1">
    <citation type="submission" date="2018-05" db="EMBL/GenBank/DDBJ databases">
        <title>The Hungate 1000. A catalogue of reference genomes from the rumen microbiome.</title>
        <authorList>
            <person name="Kelly W."/>
        </authorList>
    </citation>
    <scope>NUCLEOTIDE SEQUENCE [LARGE SCALE GENOMIC DNA]</scope>
    <source>
        <strain evidence="1 2">SAb67</strain>
    </source>
</reference>
<dbReference type="Proteomes" id="UP000245720">
    <property type="component" value="Unassembled WGS sequence"/>
</dbReference>
<accession>A0A315XU51</accession>
<dbReference type="OrthoDB" id="1779306at2"/>
<dbReference type="Pfam" id="PF21983">
    <property type="entry name" value="NikA-like"/>
    <property type="match status" value="1"/>
</dbReference>
<dbReference type="EMBL" id="QGDI01000025">
    <property type="protein sequence ID" value="PWJ09618.1"/>
    <property type="molecule type" value="Genomic_DNA"/>
</dbReference>
<dbReference type="AlphaFoldDB" id="A0A315XU51"/>
<gene>
    <name evidence="1" type="ORF">IE37_03473</name>
</gene>
<protein>
    <submittedName>
        <fullName evidence="1">Mobilization protein MobC</fullName>
    </submittedName>
</protein>
<evidence type="ECO:0000313" key="1">
    <source>
        <dbReference type="EMBL" id="PWJ09618.1"/>
    </source>
</evidence>
<name>A0A315XU51_RUMFL</name>
<dbReference type="RefSeq" id="WP_109728201.1">
    <property type="nucleotide sequence ID" value="NZ_QGDI01000025.1"/>
</dbReference>
<dbReference type="InterPro" id="IPR053842">
    <property type="entry name" value="NikA-like"/>
</dbReference>
<organism evidence="1 2">
    <name type="scientific">Ruminococcus flavefaciens</name>
    <dbReference type="NCBI Taxonomy" id="1265"/>
    <lineage>
        <taxon>Bacteria</taxon>
        <taxon>Bacillati</taxon>
        <taxon>Bacillota</taxon>
        <taxon>Clostridia</taxon>
        <taxon>Eubacteriales</taxon>
        <taxon>Oscillospiraceae</taxon>
        <taxon>Ruminococcus</taxon>
    </lineage>
</organism>